<proteinExistence type="inferred from homology"/>
<evidence type="ECO:0000256" key="4">
    <source>
        <dbReference type="ARBA" id="ARBA00023163"/>
    </source>
</evidence>
<sequence length="216" mass="24622">MTGICFRDQLWLNTYPLNRNLVFDYFELSPFYDYTFTHAAMNNSGCTQFIRPLDISHLSAISIVYTSGPTEVKPEEQVAYTVLTTINLKERAKLRSWQRLVGNQPSPPVARGWGRIPRGRTLGGREAGVECDKKWWLHLMLMLTCLISQYQDYTALQTVVIIGNKQTAGVHIGVGVYSATSHRTKQKQKAVPISNLNHNNVLNYLEHFEADYLLLD</sequence>
<dbReference type="GO" id="GO:0006357">
    <property type="term" value="P:regulation of transcription by RNA polymerase II"/>
    <property type="evidence" value="ECO:0007669"/>
    <property type="project" value="InterPro"/>
</dbReference>
<comment type="function">
    <text evidence="6">Component of the Mediator complex, a coactivator involved in the regulated transcription of nearly all RNA polymerase II-dependent genes. Mediator functions as a bridge to convey information from gene-specific regulatory proteins to the basal RNA polymerase II transcription machinery. Mediator is recruited to promoters by direct interactions with regulatory proteins and serves as a scaffold for the assembly of a functional preinitiation complex with RNA polymerase II and the general transcription factors.</text>
</comment>
<dbReference type="AlphaFoldDB" id="A0A2U1MRF5"/>
<evidence type="ECO:0000256" key="1">
    <source>
        <dbReference type="ARBA" id="ARBA00004123"/>
    </source>
</evidence>
<keyword evidence="5 6" id="KW-0539">Nucleus</keyword>
<reference evidence="7 8" key="1">
    <citation type="journal article" date="2018" name="Mol. Plant">
        <title>The genome of Artemisia annua provides insight into the evolution of Asteraceae family and artemisinin biosynthesis.</title>
        <authorList>
            <person name="Shen Q."/>
            <person name="Zhang L."/>
            <person name="Liao Z."/>
            <person name="Wang S."/>
            <person name="Yan T."/>
            <person name="Shi P."/>
            <person name="Liu M."/>
            <person name="Fu X."/>
            <person name="Pan Q."/>
            <person name="Wang Y."/>
            <person name="Lv Z."/>
            <person name="Lu X."/>
            <person name="Zhang F."/>
            <person name="Jiang W."/>
            <person name="Ma Y."/>
            <person name="Chen M."/>
            <person name="Hao X."/>
            <person name="Li L."/>
            <person name="Tang Y."/>
            <person name="Lv G."/>
            <person name="Zhou Y."/>
            <person name="Sun X."/>
            <person name="Brodelius P.E."/>
            <person name="Rose J.K.C."/>
            <person name="Tang K."/>
        </authorList>
    </citation>
    <scope>NUCLEOTIDE SEQUENCE [LARGE SCALE GENOMIC DNA]</scope>
    <source>
        <strain evidence="8">cv. Huhao1</strain>
        <tissue evidence="7">Leaf</tissue>
    </source>
</reference>
<organism evidence="7 8">
    <name type="scientific">Artemisia annua</name>
    <name type="common">Sweet wormwood</name>
    <dbReference type="NCBI Taxonomy" id="35608"/>
    <lineage>
        <taxon>Eukaryota</taxon>
        <taxon>Viridiplantae</taxon>
        <taxon>Streptophyta</taxon>
        <taxon>Embryophyta</taxon>
        <taxon>Tracheophyta</taxon>
        <taxon>Spermatophyta</taxon>
        <taxon>Magnoliopsida</taxon>
        <taxon>eudicotyledons</taxon>
        <taxon>Gunneridae</taxon>
        <taxon>Pentapetalae</taxon>
        <taxon>asterids</taxon>
        <taxon>campanulids</taxon>
        <taxon>Asterales</taxon>
        <taxon>Asteraceae</taxon>
        <taxon>Asteroideae</taxon>
        <taxon>Anthemideae</taxon>
        <taxon>Artemisiinae</taxon>
        <taxon>Artemisia</taxon>
    </lineage>
</organism>
<keyword evidence="6" id="KW-0010">Activator</keyword>
<protein>
    <recommendedName>
        <fullName evidence="6">Mediator of RNA polymerase II transcription subunit 6</fullName>
    </recommendedName>
    <alternativeName>
        <fullName evidence="6">Mediator complex subunit 6</fullName>
    </alternativeName>
</protein>
<evidence type="ECO:0000256" key="3">
    <source>
        <dbReference type="ARBA" id="ARBA00023015"/>
    </source>
</evidence>
<evidence type="ECO:0000313" key="7">
    <source>
        <dbReference type="EMBL" id="PWA63829.1"/>
    </source>
</evidence>
<dbReference type="Pfam" id="PF04934">
    <property type="entry name" value="Med6"/>
    <property type="match status" value="1"/>
</dbReference>
<comment type="similarity">
    <text evidence="2 6">Belongs to the Mediator complex subunit 6 family.</text>
</comment>
<evidence type="ECO:0000256" key="5">
    <source>
        <dbReference type="ARBA" id="ARBA00023242"/>
    </source>
</evidence>
<dbReference type="GO" id="GO:0016592">
    <property type="term" value="C:mediator complex"/>
    <property type="evidence" value="ECO:0007669"/>
    <property type="project" value="InterPro"/>
</dbReference>
<dbReference type="Proteomes" id="UP000245207">
    <property type="component" value="Unassembled WGS sequence"/>
</dbReference>
<dbReference type="OrthoDB" id="344220at2759"/>
<comment type="subcellular location">
    <subcellularLocation>
        <location evidence="1 6">Nucleus</location>
    </subcellularLocation>
</comment>
<dbReference type="InterPro" id="IPR038566">
    <property type="entry name" value="Mediator_Med6_sf"/>
</dbReference>
<name>A0A2U1MRF5_ARTAN</name>
<keyword evidence="3 6" id="KW-0805">Transcription regulation</keyword>
<dbReference type="STRING" id="35608.A0A2U1MRF5"/>
<keyword evidence="4 6" id="KW-0804">Transcription</keyword>
<dbReference type="EMBL" id="PKPP01004553">
    <property type="protein sequence ID" value="PWA63829.1"/>
    <property type="molecule type" value="Genomic_DNA"/>
</dbReference>
<evidence type="ECO:0000256" key="6">
    <source>
        <dbReference type="RuleBase" id="RU364143"/>
    </source>
</evidence>
<dbReference type="GO" id="GO:0003712">
    <property type="term" value="F:transcription coregulator activity"/>
    <property type="evidence" value="ECO:0007669"/>
    <property type="project" value="InterPro"/>
</dbReference>
<gene>
    <name evidence="6" type="primary">MED6</name>
    <name evidence="7" type="ORF">CTI12_AA349720</name>
</gene>
<comment type="subunit">
    <text evidence="6">Component of the Mediator complex.</text>
</comment>
<evidence type="ECO:0000313" key="8">
    <source>
        <dbReference type="Proteomes" id="UP000245207"/>
    </source>
</evidence>
<comment type="caution">
    <text evidence="7">The sequence shown here is derived from an EMBL/GenBank/DDBJ whole genome shotgun (WGS) entry which is preliminary data.</text>
</comment>
<dbReference type="PANTHER" id="PTHR13104">
    <property type="entry name" value="MED-6-RELATED"/>
    <property type="match status" value="1"/>
</dbReference>
<accession>A0A2U1MRF5</accession>
<dbReference type="Gene3D" id="3.10.450.580">
    <property type="entry name" value="Mediator complex, subunit Med6"/>
    <property type="match status" value="1"/>
</dbReference>
<keyword evidence="8" id="KW-1185">Reference proteome</keyword>
<evidence type="ECO:0000256" key="2">
    <source>
        <dbReference type="ARBA" id="ARBA00007526"/>
    </source>
</evidence>
<dbReference type="InterPro" id="IPR007018">
    <property type="entry name" value="Mediator_Med6"/>
</dbReference>